<evidence type="ECO:0000313" key="5">
    <source>
        <dbReference type="EMBL" id="OMO70437.1"/>
    </source>
</evidence>
<reference evidence="6" key="1">
    <citation type="submission" date="2013-09" db="EMBL/GenBank/DDBJ databases">
        <title>Corchorus olitorius genome sequencing.</title>
        <authorList>
            <person name="Alam M."/>
            <person name="Haque M.S."/>
            <person name="Islam M.S."/>
            <person name="Emdad E.M."/>
            <person name="Islam M.M."/>
            <person name="Ahmed B."/>
            <person name="Halim A."/>
            <person name="Hossen Q.M.M."/>
            <person name="Hossain M.Z."/>
            <person name="Ahmed R."/>
            <person name="Khan M.M."/>
            <person name="Islam R."/>
            <person name="Rashid M.M."/>
            <person name="Khan S.A."/>
            <person name="Rahman M.S."/>
            <person name="Alam M."/>
            <person name="Yahiya A.S."/>
            <person name="Khan M.S."/>
            <person name="Azam M.S."/>
            <person name="Haque T."/>
            <person name="Lashkar M.Z.H."/>
            <person name="Akhand A.I."/>
            <person name="Morshed G."/>
            <person name="Roy S."/>
            <person name="Uddin K.S."/>
            <person name="Rabeya T."/>
            <person name="Hossain A.S."/>
            <person name="Chowdhury A."/>
            <person name="Snigdha A.R."/>
            <person name="Mortoza M.S."/>
            <person name="Matin S.A."/>
            <person name="Hoque S.M.E."/>
            <person name="Islam M.K."/>
            <person name="Roy D.K."/>
            <person name="Haider R."/>
            <person name="Moosa M.M."/>
            <person name="Elias S.M."/>
            <person name="Hasan A.M."/>
            <person name="Jahan S."/>
            <person name="Shafiuddin M."/>
            <person name="Mahmood N."/>
            <person name="Shommy N.S."/>
        </authorList>
    </citation>
    <scope>NUCLEOTIDE SEQUENCE [LARGE SCALE GENOMIC DNA]</scope>
    <source>
        <strain evidence="6">cv. O-4</strain>
    </source>
</reference>
<name>A0A1R3HJB3_9ROSI</name>
<evidence type="ECO:0000259" key="4">
    <source>
        <dbReference type="Pfam" id="PF00891"/>
    </source>
</evidence>
<evidence type="ECO:0000256" key="2">
    <source>
        <dbReference type="ARBA" id="ARBA00022679"/>
    </source>
</evidence>
<dbReference type="Gene3D" id="3.40.50.150">
    <property type="entry name" value="Vaccinia Virus protein VP39"/>
    <property type="match status" value="1"/>
</dbReference>
<keyword evidence="2" id="KW-0808">Transferase</keyword>
<dbReference type="GO" id="GO:0032259">
    <property type="term" value="P:methylation"/>
    <property type="evidence" value="ECO:0007669"/>
    <property type="project" value="UniProtKB-KW"/>
</dbReference>
<dbReference type="OrthoDB" id="1606438at2759"/>
<accession>A0A1R3HJB3</accession>
<gene>
    <name evidence="5" type="ORF">COLO4_28596</name>
</gene>
<sequence length="117" mass="13251">MFIEVPRGEVIFMKCVLHDWGDDRCLKLLKNCYNALPEFGKVIVVESIVPECPSTDIVSKNSSICDISLFTLVLGAKERTMEEYKAMATKVGFTTFEVVCCAYGYWVIELHKGINLF</sequence>
<dbReference type="InterPro" id="IPR001077">
    <property type="entry name" value="COMT_C"/>
</dbReference>
<dbReference type="STRING" id="93759.A0A1R3HJB3"/>
<dbReference type="Pfam" id="PF00891">
    <property type="entry name" value="Methyltransf_2"/>
    <property type="match status" value="1"/>
</dbReference>
<comment type="caution">
    <text evidence="5">The sequence shown here is derived from an EMBL/GenBank/DDBJ whole genome shotgun (WGS) entry which is preliminary data.</text>
</comment>
<dbReference type="Proteomes" id="UP000187203">
    <property type="component" value="Unassembled WGS sequence"/>
</dbReference>
<keyword evidence="3" id="KW-0949">S-adenosyl-L-methionine</keyword>
<dbReference type="InterPro" id="IPR029063">
    <property type="entry name" value="SAM-dependent_MTases_sf"/>
</dbReference>
<evidence type="ECO:0000256" key="1">
    <source>
        <dbReference type="ARBA" id="ARBA00022603"/>
    </source>
</evidence>
<protein>
    <submittedName>
        <fullName evidence="5">O-methyltransferase, family 2</fullName>
    </submittedName>
</protein>
<feature type="domain" description="O-methyltransferase C-terminal" evidence="4">
    <location>
        <begin position="1"/>
        <end position="93"/>
    </location>
</feature>
<dbReference type="PROSITE" id="PS51683">
    <property type="entry name" value="SAM_OMT_II"/>
    <property type="match status" value="1"/>
</dbReference>
<keyword evidence="1" id="KW-0489">Methyltransferase</keyword>
<evidence type="ECO:0000313" key="6">
    <source>
        <dbReference type="Proteomes" id="UP000187203"/>
    </source>
</evidence>
<dbReference type="AlphaFoldDB" id="A0A1R3HJB3"/>
<dbReference type="PANTHER" id="PTHR11746">
    <property type="entry name" value="O-METHYLTRANSFERASE"/>
    <property type="match status" value="1"/>
</dbReference>
<evidence type="ECO:0000256" key="3">
    <source>
        <dbReference type="ARBA" id="ARBA00022691"/>
    </source>
</evidence>
<dbReference type="SUPFAM" id="SSF53335">
    <property type="entry name" value="S-adenosyl-L-methionine-dependent methyltransferases"/>
    <property type="match status" value="1"/>
</dbReference>
<keyword evidence="6" id="KW-1185">Reference proteome</keyword>
<organism evidence="5 6">
    <name type="scientific">Corchorus olitorius</name>
    <dbReference type="NCBI Taxonomy" id="93759"/>
    <lineage>
        <taxon>Eukaryota</taxon>
        <taxon>Viridiplantae</taxon>
        <taxon>Streptophyta</taxon>
        <taxon>Embryophyta</taxon>
        <taxon>Tracheophyta</taxon>
        <taxon>Spermatophyta</taxon>
        <taxon>Magnoliopsida</taxon>
        <taxon>eudicotyledons</taxon>
        <taxon>Gunneridae</taxon>
        <taxon>Pentapetalae</taxon>
        <taxon>rosids</taxon>
        <taxon>malvids</taxon>
        <taxon>Malvales</taxon>
        <taxon>Malvaceae</taxon>
        <taxon>Grewioideae</taxon>
        <taxon>Apeibeae</taxon>
        <taxon>Corchorus</taxon>
    </lineage>
</organism>
<dbReference type="InterPro" id="IPR016461">
    <property type="entry name" value="COMT-like"/>
</dbReference>
<dbReference type="EMBL" id="AWUE01019994">
    <property type="protein sequence ID" value="OMO70437.1"/>
    <property type="molecule type" value="Genomic_DNA"/>
</dbReference>
<dbReference type="GO" id="GO:0008171">
    <property type="term" value="F:O-methyltransferase activity"/>
    <property type="evidence" value="ECO:0007669"/>
    <property type="project" value="InterPro"/>
</dbReference>
<proteinExistence type="predicted"/>